<name>A0ABM4BZ72_HYDVU</name>
<dbReference type="InterPro" id="IPR004244">
    <property type="entry name" value="Transposase_22"/>
</dbReference>
<sequence length="261" mass="30770">MSKSEELVSIAMMREVLNIQKETILSFFHEALSNINERFDNFQSSFKEVRRELDEMKSGLNFVGDVFNDKARAVEEKINKVHDDLSNVRKMQGKISSDNIELKLKSVDIEDRNRRNNLRIDGVVENNEEKNWENTKKKVKQLFKDNLGIEKDSIIDRAHRVGVANDKRERTIVLKLRDYEDKKTILERATKLKGTNIFLNEDFSFTTRKIRKELFDQAKIHRQNGYFAKVVYNKLIVHEFRENTRNTDVIPTCVNEYRKPG</sequence>
<keyword evidence="1" id="KW-1185">Reference proteome</keyword>
<evidence type="ECO:0000313" key="1">
    <source>
        <dbReference type="Proteomes" id="UP001652625"/>
    </source>
</evidence>
<dbReference type="Proteomes" id="UP001652625">
    <property type="component" value="Chromosome 06"/>
</dbReference>
<proteinExistence type="predicted"/>
<accession>A0ABM4BZ72</accession>
<protein>
    <submittedName>
        <fullName evidence="2">Uncharacterized protein LOC136081181</fullName>
    </submittedName>
</protein>
<reference evidence="2" key="1">
    <citation type="submission" date="2025-08" db="UniProtKB">
        <authorList>
            <consortium name="RefSeq"/>
        </authorList>
    </citation>
    <scope>IDENTIFICATION</scope>
</reference>
<organism evidence="1 2">
    <name type="scientific">Hydra vulgaris</name>
    <name type="common">Hydra</name>
    <name type="synonym">Hydra attenuata</name>
    <dbReference type="NCBI Taxonomy" id="6087"/>
    <lineage>
        <taxon>Eukaryota</taxon>
        <taxon>Metazoa</taxon>
        <taxon>Cnidaria</taxon>
        <taxon>Hydrozoa</taxon>
        <taxon>Hydroidolina</taxon>
        <taxon>Anthoathecata</taxon>
        <taxon>Aplanulata</taxon>
        <taxon>Hydridae</taxon>
        <taxon>Hydra</taxon>
    </lineage>
</organism>
<evidence type="ECO:0000313" key="2">
    <source>
        <dbReference type="RefSeq" id="XP_065654551.1"/>
    </source>
</evidence>
<dbReference type="RefSeq" id="XP_065654551.1">
    <property type="nucleotide sequence ID" value="XM_065798479.1"/>
</dbReference>
<gene>
    <name evidence="2" type="primary">LOC136081181</name>
</gene>
<dbReference type="Gene3D" id="3.30.70.1820">
    <property type="entry name" value="L1 transposable element, RRM domain"/>
    <property type="match status" value="1"/>
</dbReference>
<dbReference type="GeneID" id="136081181"/>
<dbReference type="PANTHER" id="PTHR11505">
    <property type="entry name" value="L1 TRANSPOSABLE ELEMENT-RELATED"/>
    <property type="match status" value="1"/>
</dbReference>